<keyword evidence="5" id="KW-0472">Membrane</keyword>
<evidence type="ECO:0000256" key="1">
    <source>
        <dbReference type="ARBA" id="ARBA00004308"/>
    </source>
</evidence>
<evidence type="ECO:0000256" key="3">
    <source>
        <dbReference type="ARBA" id="ARBA00022475"/>
    </source>
</evidence>
<dbReference type="AlphaFoldDB" id="A0A1R0FAG1"/>
<dbReference type="Proteomes" id="UP000187344">
    <property type="component" value="Unassembled WGS sequence"/>
</dbReference>
<reference evidence="7 8" key="1">
    <citation type="submission" date="2016-12" db="EMBL/GenBank/DDBJ databases">
        <title>Comparative genomics of Bartonella apis.</title>
        <authorList>
            <person name="Engel P."/>
        </authorList>
    </citation>
    <scope>NUCLEOTIDE SEQUENCE [LARGE SCALE GENOMIC DNA]</scope>
    <source>
        <strain evidence="7 8">PEB0149</strain>
    </source>
</reference>
<organism evidence="7 8">
    <name type="scientific">Bartonella apis</name>
    <dbReference type="NCBI Taxonomy" id="1686310"/>
    <lineage>
        <taxon>Bacteria</taxon>
        <taxon>Pseudomonadati</taxon>
        <taxon>Pseudomonadota</taxon>
        <taxon>Alphaproteobacteria</taxon>
        <taxon>Hyphomicrobiales</taxon>
        <taxon>Bartonellaceae</taxon>
        <taxon>Bartonella</taxon>
    </lineage>
</organism>
<dbReference type="InterPro" id="IPR044527">
    <property type="entry name" value="NrtA/CpmA_ABC-bd_dom"/>
</dbReference>
<dbReference type="PANTHER" id="PTHR30024:SF43">
    <property type="entry name" value="BLL4572 PROTEIN"/>
    <property type="match status" value="1"/>
</dbReference>
<comment type="caution">
    <text evidence="7">The sequence shown here is derived from an EMBL/GenBank/DDBJ whole genome shotgun (WGS) entry which is preliminary data.</text>
</comment>
<dbReference type="Pfam" id="PF13379">
    <property type="entry name" value="NMT1_2"/>
    <property type="match status" value="1"/>
</dbReference>
<dbReference type="OrthoDB" id="570524at2"/>
<keyword evidence="3" id="KW-1003">Cell membrane</keyword>
<accession>A0A1R0FAG1</accession>
<dbReference type="CDD" id="cd13553">
    <property type="entry name" value="PBP2_NrtA_CpmA_like"/>
    <property type="match status" value="1"/>
</dbReference>
<evidence type="ECO:0000256" key="2">
    <source>
        <dbReference type="ARBA" id="ARBA00022448"/>
    </source>
</evidence>
<evidence type="ECO:0000313" key="7">
    <source>
        <dbReference type="EMBL" id="OLY43967.1"/>
    </source>
</evidence>
<name>A0A1R0FAG1_9HYPH</name>
<gene>
    <name evidence="7" type="ORF">PEB0149_014090</name>
</gene>
<evidence type="ECO:0000256" key="6">
    <source>
        <dbReference type="ARBA" id="ARBA00024031"/>
    </source>
</evidence>
<evidence type="ECO:0000256" key="4">
    <source>
        <dbReference type="ARBA" id="ARBA00022519"/>
    </source>
</evidence>
<dbReference type="PANTHER" id="PTHR30024">
    <property type="entry name" value="ALIPHATIC SULFONATES-BINDING PROTEIN-RELATED"/>
    <property type="match status" value="1"/>
</dbReference>
<comment type="similarity">
    <text evidence="6">Belongs to the CmpA/NrtA family.</text>
</comment>
<keyword evidence="2" id="KW-0813">Transport</keyword>
<dbReference type="InterPro" id="IPR006311">
    <property type="entry name" value="TAT_signal"/>
</dbReference>
<evidence type="ECO:0000313" key="8">
    <source>
        <dbReference type="Proteomes" id="UP000187344"/>
    </source>
</evidence>
<dbReference type="SUPFAM" id="SSF53850">
    <property type="entry name" value="Periplasmic binding protein-like II"/>
    <property type="match status" value="1"/>
</dbReference>
<proteinExistence type="inferred from homology"/>
<comment type="subcellular location">
    <subcellularLocation>
        <location evidence="1">Endomembrane system</location>
    </subcellularLocation>
</comment>
<dbReference type="Gene3D" id="3.40.190.10">
    <property type="entry name" value="Periplasmic binding protein-like II"/>
    <property type="match status" value="2"/>
</dbReference>
<dbReference type="PROSITE" id="PS51318">
    <property type="entry name" value="TAT"/>
    <property type="match status" value="1"/>
</dbReference>
<evidence type="ECO:0000256" key="5">
    <source>
        <dbReference type="ARBA" id="ARBA00023136"/>
    </source>
</evidence>
<protein>
    <submittedName>
        <fullName evidence="7">NitT/TauT family transport system substrate-binding protein</fullName>
    </submittedName>
</protein>
<dbReference type="GO" id="GO:0012505">
    <property type="term" value="C:endomembrane system"/>
    <property type="evidence" value="ECO:0007669"/>
    <property type="project" value="UniProtKB-SubCell"/>
</dbReference>
<keyword evidence="8" id="KW-1185">Reference proteome</keyword>
<sequence length="395" mass="44090">MKDEYFSRRDILRLSALLTASGALPFLNIGRAKSQEKDEPVKVGYLPITDATALLVAHGKGFFENEGLKAEKPVLFRSWSQIVEAFFAGQINVMHVLSPIAIWARYSSKAPLKVVAWNHMSGSGFSVANDINSISDLGGKNVAIPFWYSIHTVVLQMILRKNGLTPVSRKSSTIEKNEVNMVIMAPSDMIPAVANGQVSGFIVAEPFNAAGEAAKVSKLARFTADVWRDHACCLVCMQEKDLKERPEWSQKVVSAMVKAQLWTAKNREETALLLSKENPNKYMPFGSDVLKRVLVSSEDDNRFYEKSGAIIHPDWLEKRIDFQPYPYPSYTEELVRRLKDTLIDGDNAFLQTLDPAFAAKDLVDDQFVKHALSEVGGLPAFGMKDSFVRNEEIEV</sequence>
<dbReference type="RefSeq" id="WP_075869151.1">
    <property type="nucleotide sequence ID" value="NZ_LXYT01000001.1"/>
</dbReference>
<keyword evidence="4" id="KW-0997">Cell inner membrane</keyword>
<dbReference type="EMBL" id="LXYT01000001">
    <property type="protein sequence ID" value="OLY43967.1"/>
    <property type="molecule type" value="Genomic_DNA"/>
</dbReference>